<dbReference type="InterPro" id="IPR001263">
    <property type="entry name" value="PI3K_accessory_dom"/>
</dbReference>
<dbReference type="GO" id="GO:0005524">
    <property type="term" value="F:ATP binding"/>
    <property type="evidence" value="ECO:0007669"/>
    <property type="project" value="UniProtKB-KW"/>
</dbReference>
<keyword evidence="12" id="KW-1185">Reference proteome</keyword>
<comment type="caution">
    <text evidence="11">The sequence shown here is derived from an EMBL/GenBank/DDBJ whole genome shotgun (WGS) entry which is preliminary data.</text>
</comment>
<comment type="similarity">
    <text evidence="2">Belongs to the PI3/PI4-kinase family. Type III PI4K subfamily.</text>
</comment>
<evidence type="ECO:0000313" key="11">
    <source>
        <dbReference type="EMBL" id="KOS36809.1"/>
    </source>
</evidence>
<dbReference type="InterPro" id="IPR000403">
    <property type="entry name" value="PI3/4_kinase_cat_dom"/>
</dbReference>
<dbReference type="Pfam" id="PF19274">
    <property type="entry name" value="PI4K_N"/>
    <property type="match status" value="2"/>
</dbReference>
<dbReference type="EMBL" id="LHQQ01000387">
    <property type="protein sequence ID" value="KOS36809.1"/>
    <property type="molecule type" value="Genomic_DNA"/>
</dbReference>
<dbReference type="PROSITE" id="PS00915">
    <property type="entry name" value="PI3_4_KINASE_1"/>
    <property type="match status" value="1"/>
</dbReference>
<dbReference type="PROSITE" id="PS50290">
    <property type="entry name" value="PI3_4_KINASE_3"/>
    <property type="match status" value="1"/>
</dbReference>
<evidence type="ECO:0000256" key="8">
    <source>
        <dbReference type="SAM" id="MobiDB-lite"/>
    </source>
</evidence>
<evidence type="ECO:0000313" key="12">
    <source>
        <dbReference type="Proteomes" id="UP000037696"/>
    </source>
</evidence>
<evidence type="ECO:0000259" key="10">
    <source>
        <dbReference type="PROSITE" id="PS51545"/>
    </source>
</evidence>
<dbReference type="Gene3D" id="1.10.1070.11">
    <property type="entry name" value="Phosphatidylinositol 3-/4-kinase, catalytic domain"/>
    <property type="match status" value="1"/>
</dbReference>
<dbReference type="InterPro" id="IPR011009">
    <property type="entry name" value="Kinase-like_dom_sf"/>
</dbReference>
<dbReference type="SUPFAM" id="SSF56112">
    <property type="entry name" value="Protein kinase-like (PK-like)"/>
    <property type="match status" value="1"/>
</dbReference>
<dbReference type="InterPro" id="IPR045495">
    <property type="entry name" value="PI4K_N"/>
</dbReference>
<keyword evidence="4" id="KW-0808">Transferase</keyword>
<dbReference type="SMART" id="SM00145">
    <property type="entry name" value="PI3Ka"/>
    <property type="match status" value="1"/>
</dbReference>
<dbReference type="Pfam" id="PF00454">
    <property type="entry name" value="PI3_PI4_kinase"/>
    <property type="match status" value="1"/>
</dbReference>
<evidence type="ECO:0000259" key="9">
    <source>
        <dbReference type="PROSITE" id="PS50290"/>
    </source>
</evidence>
<protein>
    <recommendedName>
        <fullName evidence="3">1-phosphatidylinositol 4-kinase</fullName>
        <ecNumber evidence="3">2.7.1.67</ecNumber>
    </recommendedName>
</protein>
<dbReference type="Gene3D" id="1.25.40.70">
    <property type="entry name" value="Phosphatidylinositol 3-kinase, accessory domain (PIK)"/>
    <property type="match status" value="1"/>
</dbReference>
<gene>
    <name evidence="11" type="ORF">ACN38_g12421</name>
</gene>
<dbReference type="SUPFAM" id="SSF48371">
    <property type="entry name" value="ARM repeat"/>
    <property type="match status" value="2"/>
</dbReference>
<dbReference type="FunFam" id="1.25.40.70:FF:000011">
    <property type="entry name" value="Phosphatidylinositol 4-kinase alpha"/>
    <property type="match status" value="1"/>
</dbReference>
<dbReference type="GO" id="GO:0046854">
    <property type="term" value="P:phosphatidylinositol phosphate biosynthetic process"/>
    <property type="evidence" value="ECO:0007669"/>
    <property type="project" value="InterPro"/>
</dbReference>
<keyword evidence="6" id="KW-0418">Kinase</keyword>
<dbReference type="PANTHER" id="PTHR10048:SF15">
    <property type="entry name" value="PHOSPHATIDYLINOSITOL 4-KINASE ALPHA"/>
    <property type="match status" value="1"/>
</dbReference>
<dbReference type="PROSITE" id="PS51545">
    <property type="entry name" value="PIK_HELICAL"/>
    <property type="match status" value="1"/>
</dbReference>
<evidence type="ECO:0000256" key="7">
    <source>
        <dbReference type="ARBA" id="ARBA00022840"/>
    </source>
</evidence>
<dbReference type="Proteomes" id="UP000037696">
    <property type="component" value="Unassembled WGS sequence"/>
</dbReference>
<keyword evidence="5" id="KW-0547">Nucleotide-binding</keyword>
<dbReference type="InterPro" id="IPR036940">
    <property type="entry name" value="PI3/4_kinase_cat_sf"/>
</dbReference>
<accession>A0A0M9W9X0</accession>
<dbReference type="FunFam" id="1.10.1070.11:FF:000022">
    <property type="entry name" value="Phosphatidylinositol 4-kinase stt4"/>
    <property type="match status" value="1"/>
</dbReference>
<organism evidence="11 12">
    <name type="scientific">Penicillium nordicum</name>
    <dbReference type="NCBI Taxonomy" id="229535"/>
    <lineage>
        <taxon>Eukaryota</taxon>
        <taxon>Fungi</taxon>
        <taxon>Dikarya</taxon>
        <taxon>Ascomycota</taxon>
        <taxon>Pezizomycotina</taxon>
        <taxon>Eurotiomycetes</taxon>
        <taxon>Eurotiomycetidae</taxon>
        <taxon>Eurotiales</taxon>
        <taxon>Aspergillaceae</taxon>
        <taxon>Penicillium</taxon>
    </lineage>
</organism>
<name>A0A0M9W9X0_9EURO</name>
<dbReference type="GO" id="GO:0004430">
    <property type="term" value="F:1-phosphatidylinositol 4-kinase activity"/>
    <property type="evidence" value="ECO:0007669"/>
    <property type="project" value="UniProtKB-EC"/>
</dbReference>
<evidence type="ECO:0000256" key="1">
    <source>
        <dbReference type="ARBA" id="ARBA00001686"/>
    </source>
</evidence>
<keyword evidence="7" id="KW-0067">ATP-binding</keyword>
<dbReference type="CDD" id="cd05167">
    <property type="entry name" value="PI4Kc_III_alpha"/>
    <property type="match status" value="1"/>
</dbReference>
<dbReference type="InterPro" id="IPR042236">
    <property type="entry name" value="PI3K_accessory_sf"/>
</dbReference>
<dbReference type="OrthoDB" id="10264149at2759"/>
<evidence type="ECO:0000256" key="6">
    <source>
        <dbReference type="ARBA" id="ARBA00022777"/>
    </source>
</evidence>
<dbReference type="EC" id="2.7.1.67" evidence="3"/>
<evidence type="ECO:0000256" key="4">
    <source>
        <dbReference type="ARBA" id="ARBA00022679"/>
    </source>
</evidence>
<dbReference type="InterPro" id="IPR018936">
    <property type="entry name" value="PI3/4_kinase_CS"/>
</dbReference>
<comment type="catalytic activity">
    <reaction evidence="1">
        <text>a 1,2-diacyl-sn-glycero-3-phospho-(1D-myo-inositol) + ATP = a 1,2-diacyl-sn-glycero-3-phospho-(1D-myo-inositol 4-phosphate) + ADP + H(+)</text>
        <dbReference type="Rhea" id="RHEA:19877"/>
        <dbReference type="ChEBI" id="CHEBI:15378"/>
        <dbReference type="ChEBI" id="CHEBI:30616"/>
        <dbReference type="ChEBI" id="CHEBI:57880"/>
        <dbReference type="ChEBI" id="CHEBI:58178"/>
        <dbReference type="ChEBI" id="CHEBI:456216"/>
        <dbReference type="EC" id="2.7.1.67"/>
    </reaction>
</comment>
<dbReference type="GO" id="GO:0005886">
    <property type="term" value="C:plasma membrane"/>
    <property type="evidence" value="ECO:0007669"/>
    <property type="project" value="TreeGrafter"/>
</dbReference>
<reference evidence="11 12" key="1">
    <citation type="submission" date="2015-08" db="EMBL/GenBank/DDBJ databases">
        <title>Genome sequencing of Penicillium nordicum.</title>
        <authorList>
            <person name="Nguyen H.D."/>
            <person name="Seifert K.A."/>
        </authorList>
    </citation>
    <scope>NUCLEOTIDE SEQUENCE [LARGE SCALE GENOMIC DNA]</scope>
    <source>
        <strain evidence="11 12">DAOMC 185683</strain>
    </source>
</reference>
<dbReference type="FunFam" id="3.30.1010.10:FF:000014">
    <property type="entry name" value="Phosphatidylinositol 4-kinase STT4"/>
    <property type="match status" value="1"/>
</dbReference>
<dbReference type="GO" id="GO:0005737">
    <property type="term" value="C:cytoplasm"/>
    <property type="evidence" value="ECO:0007669"/>
    <property type="project" value="TreeGrafter"/>
</dbReference>
<feature type="domain" description="PI3K/PI4K catalytic" evidence="9">
    <location>
        <begin position="1694"/>
        <end position="1988"/>
    </location>
</feature>
<dbReference type="InterPro" id="IPR016024">
    <property type="entry name" value="ARM-type_fold"/>
</dbReference>
<evidence type="ECO:0000256" key="2">
    <source>
        <dbReference type="ARBA" id="ARBA00006209"/>
    </source>
</evidence>
<feature type="region of interest" description="Disordered" evidence="8">
    <location>
        <begin position="1698"/>
        <end position="1717"/>
    </location>
</feature>
<proteinExistence type="inferred from homology"/>
<dbReference type="Gene3D" id="3.30.1010.10">
    <property type="entry name" value="Phosphatidylinositol 3-kinase Catalytic Subunit, Chain A, domain 4"/>
    <property type="match status" value="1"/>
</dbReference>
<dbReference type="SMART" id="SM00146">
    <property type="entry name" value="PI3Kc"/>
    <property type="match status" value="1"/>
</dbReference>
<dbReference type="Pfam" id="PF00613">
    <property type="entry name" value="PI3Ka"/>
    <property type="match status" value="1"/>
</dbReference>
<feature type="domain" description="PIK helical" evidence="10">
    <location>
        <begin position="1418"/>
        <end position="1593"/>
    </location>
</feature>
<dbReference type="STRING" id="229535.A0A0M9W9X0"/>
<dbReference type="PANTHER" id="PTHR10048">
    <property type="entry name" value="PHOSPHATIDYLINOSITOL KINASE"/>
    <property type="match status" value="1"/>
</dbReference>
<dbReference type="InterPro" id="IPR015433">
    <property type="entry name" value="PI3/4_kinase"/>
</dbReference>
<evidence type="ECO:0000256" key="5">
    <source>
        <dbReference type="ARBA" id="ARBA00022741"/>
    </source>
</evidence>
<dbReference type="GO" id="GO:0048015">
    <property type="term" value="P:phosphatidylinositol-mediated signaling"/>
    <property type="evidence" value="ECO:0007669"/>
    <property type="project" value="TreeGrafter"/>
</dbReference>
<dbReference type="PROSITE" id="PS00916">
    <property type="entry name" value="PI3_4_KINASE_2"/>
    <property type="match status" value="1"/>
</dbReference>
<sequence>MTTNKDVRTRKLRVSHVLYPLTSFSRFPPIPPNLRPSRFFTMDGLSGGIRGFAFQKLAALAVEAPANGSELTRLAEQSRPTSETDGALNGVLKQQAPASQVPMGIRELDVLLALCKAASSVNDSENAAQLALQLSRYLPESHSQLFRSSPFLHGVKPSPWETLTNNLALALLSLGTKYPDLRQTAIDAVHGYLNNCAEAINAVTPFQYSKPEAGRQGVIHESVTVLSIAVSLVGFMEASAEYTLIWHASEKLQIVDHLRAMLSEHFLIAVETASSTLRNANVADHTFKDWRKYTRRYAAHGRPLGAMLVQEGYMRFVKSCAASLIGFQHLNDEQLLDDYMTGVGIAKSHDEADVSLVERVTDIISEEIHLLEDGSDYLQVGSPWQQHLAFSVKGHALIGFLNCVILGEDATNNEVLLSWLEDTLLDSQQMSNVGLSVTVLKCTAILARMSPNGASVGRRCLLKFLTQGGVSARSTVAVACRCLAQILTILSEDAVITTLYSLGNALSPSTNVDQSSQDQLVGDHTGPGMNLEAYPKNASQTSLSGNGEDDTITYRNVIHAIVTVATTCHDDKISALAQSMLLQKIGKINVAVDAFIIQETAVLALSGGQAEFQLLLKFYARIYLDGVNKGLNAISDAVQCAMAYLSITLDRTSLLHRIYLVHLLESIINKGDVPDFEYERHKEIIFAADDITPLLKPLALLVSSNCSSTTASGSAWDYDEAILTLFRDAWFNIAIHGISLTSSVAQRYYKELRLLAHHSPPLVAENHMDSLESDVELNTVLRRGMGPQRGTEQKRALISELPGRESDIKKLDYSRAVFLNAVVLVESLRASSGDSTKTLSYFLDPALATPEMVVCMNAVADKAVTCYLSLTLSSEHDDFSTPYLSKQLAGFLVACCHRIERVQSIATQCADRIIRECPSALCEKNSLFALLEILTVMWSSCLQGELDEFEWKPSLVSPMGIVKVELPDNYALRRATLNRFHERARTWVTTVLNIAPLDVKGLLQTYLSEYDDDGGYGHISLGRSFALEMGSFVPQSDPRLGSINGYGSSDFNVASDFMALYTTRQKYRRPEVPSLGSLNGDNCSGYVEQPRVNILPESADSLENTLSRLYGRSIAGEEIPLVEVRDVLRQAAGLICSTSKPRLSVVHYLVALPFQIFTKETVKLGVSLWLGVIHENPNTEPRILCEVIEAWERSIKRRKGLFDPTFEYLDPLHTKIELLPTDKDLMLRMQQKAQDTLSPHLRVLHFFESHFNAIRLGNLQDQQLVCRLIGSTVIGLSKTEGHPLAREIHFRIVLLGLRILRHLSPRNSGASWKLKDQILSAALSWFRHPPRWSFGGNRLQIKAEDRVLSEVTAALRGVAGIAANAQGSYKSLQAKEDLLQILVENERSRLRVWLFPLDPERKHHIPSIGGKNPDEGPVSLLRLAWAENAGLAIQMAARFPSPKMQADVRSLILNFPEKVIEEPSALEIMFDNCLPADVGSQLKYMLYWAPVTPTEAITYFMPAYGNHPYILQYAMRALESYSMDVRFYFVPQLIQALRFDALGYVDRYILETAKLSQLFAHQVIWNMKANSFKDEDSQIPDPIKDTLDRFLDNLISSFSDEERAFYEREFSFFNEVTGVSGKLRPYIKRSKPEKKEKIEEELRKIKVEVGVYLPSNPDGVVVGIDRKSGKPLQSHAKAPYMATFRIQKTRPRLIEKTEANTGDHHHQRQLTNHSEPEQETYEVWQSAIFKVGDDCRQDMLALQMIAAFRSIFTSIGLDVWVYPYRVTSTAPGCGVIDVLPNSISRDMLGREAVNGLYDYFVSKYGGEDSIRFQEARTNFVKSMAAYSVISYLLQFKDRHNGNIMIDDAGHIIHIDFGFCFDIAPGGVRFERAPFKLTSEMVAVMSGTHDPAHPQGGNSGINLPGSSHNPTNTQPYRWFESLVVKAFLASRPYSTKLAHIVSLMLDSGLPCFKPETLKNFRDRFVLDKSERDAAEYMRELVRKSYMSVSTKGYDQFQLMTNGIPY</sequence>
<evidence type="ECO:0000256" key="3">
    <source>
        <dbReference type="ARBA" id="ARBA00012169"/>
    </source>
</evidence>